<dbReference type="Proteomes" id="UP000287188">
    <property type="component" value="Unassembled WGS sequence"/>
</dbReference>
<dbReference type="InterPro" id="IPR029068">
    <property type="entry name" value="Glyas_Bleomycin-R_OHBP_Dase"/>
</dbReference>
<sequence length="141" mass="15791">MITGIGHVAFYISNLEKSLDFYCQKLGFREAFRLDREGTPSPWIVYIQVAPGNFIELFPGGAGENRPRGQNVGYNHVCLLVDDINATLQELKGRGVEIVGEPIRGWIPIYNIGLTIQMAMPLNLCRLSAPLHRRKLMHAGK</sequence>
<dbReference type="InterPro" id="IPR037523">
    <property type="entry name" value="VOC_core"/>
</dbReference>
<keyword evidence="1" id="KW-0479">Metal-binding</keyword>
<organism evidence="3 4">
    <name type="scientific">Dictyobacter kobayashii</name>
    <dbReference type="NCBI Taxonomy" id="2014872"/>
    <lineage>
        <taxon>Bacteria</taxon>
        <taxon>Bacillati</taxon>
        <taxon>Chloroflexota</taxon>
        <taxon>Ktedonobacteria</taxon>
        <taxon>Ktedonobacterales</taxon>
        <taxon>Dictyobacteraceae</taxon>
        <taxon>Dictyobacter</taxon>
    </lineage>
</organism>
<dbReference type="PROSITE" id="PS00934">
    <property type="entry name" value="GLYOXALASE_I_1"/>
    <property type="match status" value="1"/>
</dbReference>
<dbReference type="SUPFAM" id="SSF54593">
    <property type="entry name" value="Glyoxalase/Bleomycin resistance protein/Dihydroxybiphenyl dioxygenase"/>
    <property type="match status" value="1"/>
</dbReference>
<gene>
    <name evidence="3" type="ORF">KDK_82230</name>
</gene>
<keyword evidence="4" id="KW-1185">Reference proteome</keyword>
<evidence type="ECO:0000256" key="1">
    <source>
        <dbReference type="ARBA" id="ARBA00022723"/>
    </source>
</evidence>
<protein>
    <recommendedName>
        <fullName evidence="2">VOC domain-containing protein</fullName>
    </recommendedName>
</protein>
<dbReference type="AlphaFoldDB" id="A0A402AZC9"/>
<dbReference type="Gene3D" id="3.10.180.10">
    <property type="entry name" value="2,3-Dihydroxybiphenyl 1,2-Dioxygenase, domain 1"/>
    <property type="match status" value="1"/>
</dbReference>
<dbReference type="InterPro" id="IPR018146">
    <property type="entry name" value="Glyoxalase_1_CS"/>
</dbReference>
<proteinExistence type="predicted"/>
<feature type="domain" description="VOC" evidence="2">
    <location>
        <begin position="4"/>
        <end position="134"/>
    </location>
</feature>
<dbReference type="PROSITE" id="PS51819">
    <property type="entry name" value="VOC"/>
    <property type="match status" value="1"/>
</dbReference>
<dbReference type="RefSeq" id="WP_218032286.1">
    <property type="nucleotide sequence ID" value="NZ_BIFS01000002.1"/>
</dbReference>
<comment type="caution">
    <text evidence="3">The sequence shown here is derived from an EMBL/GenBank/DDBJ whole genome shotgun (WGS) entry which is preliminary data.</text>
</comment>
<dbReference type="Pfam" id="PF00903">
    <property type="entry name" value="Glyoxalase"/>
    <property type="match status" value="1"/>
</dbReference>
<name>A0A402AZC9_9CHLR</name>
<dbReference type="EMBL" id="BIFS01000002">
    <property type="protein sequence ID" value="GCE24423.1"/>
    <property type="molecule type" value="Genomic_DNA"/>
</dbReference>
<dbReference type="InterPro" id="IPR004360">
    <property type="entry name" value="Glyas_Fos-R_dOase_dom"/>
</dbReference>
<evidence type="ECO:0000313" key="4">
    <source>
        <dbReference type="Proteomes" id="UP000287188"/>
    </source>
</evidence>
<accession>A0A402AZC9</accession>
<evidence type="ECO:0000313" key="3">
    <source>
        <dbReference type="EMBL" id="GCE24423.1"/>
    </source>
</evidence>
<reference evidence="4" key="1">
    <citation type="submission" date="2018-12" db="EMBL/GenBank/DDBJ databases">
        <title>Tengunoibacter tsumagoiensis gen. nov., sp. nov., Dictyobacter kobayashii sp. nov., D. alpinus sp. nov., and D. joshuensis sp. nov. and description of Dictyobacteraceae fam. nov. within the order Ktedonobacterales isolated from Tengu-no-mugimeshi.</title>
        <authorList>
            <person name="Wang C.M."/>
            <person name="Zheng Y."/>
            <person name="Sakai Y."/>
            <person name="Toyoda A."/>
            <person name="Minakuchi Y."/>
            <person name="Abe K."/>
            <person name="Yokota A."/>
            <person name="Yabe S."/>
        </authorList>
    </citation>
    <scope>NUCLEOTIDE SEQUENCE [LARGE SCALE GENOMIC DNA]</scope>
    <source>
        <strain evidence="4">Uno11</strain>
    </source>
</reference>
<dbReference type="GO" id="GO:0004462">
    <property type="term" value="F:lactoylglutathione lyase activity"/>
    <property type="evidence" value="ECO:0007669"/>
    <property type="project" value="InterPro"/>
</dbReference>
<evidence type="ECO:0000259" key="2">
    <source>
        <dbReference type="PROSITE" id="PS51819"/>
    </source>
</evidence>
<dbReference type="GO" id="GO:0046872">
    <property type="term" value="F:metal ion binding"/>
    <property type="evidence" value="ECO:0007669"/>
    <property type="project" value="UniProtKB-KW"/>
</dbReference>